<dbReference type="RefSeq" id="WP_353530311.1">
    <property type="nucleotide sequence ID" value="NZ_JBBMEX010000004.1"/>
</dbReference>
<comment type="caution">
    <text evidence="1">The sequence shown here is derived from an EMBL/GenBank/DDBJ whole genome shotgun (WGS) entry which is preliminary data.</text>
</comment>
<protein>
    <submittedName>
        <fullName evidence="1">Uncharacterized protein</fullName>
    </submittedName>
</protein>
<organism evidence="1 2">
    <name type="scientific">Maccoyibacter intestinihominis</name>
    <dbReference type="NCBI Taxonomy" id="3133499"/>
    <lineage>
        <taxon>Bacteria</taxon>
        <taxon>Bacillati</taxon>
        <taxon>Bacillota</taxon>
        <taxon>Clostridia</taxon>
        <taxon>Lachnospirales</taxon>
        <taxon>Lachnospiraceae</taxon>
        <taxon>Maccoyibacter</taxon>
    </lineage>
</organism>
<name>A0ABV1HBW8_9FIRM</name>
<proteinExistence type="predicted"/>
<dbReference type="Proteomes" id="UP001454489">
    <property type="component" value="Unassembled WGS sequence"/>
</dbReference>
<reference evidence="1 2" key="1">
    <citation type="submission" date="2024-03" db="EMBL/GenBank/DDBJ databases">
        <title>Human intestinal bacterial collection.</title>
        <authorList>
            <person name="Pauvert C."/>
            <person name="Hitch T.C.A."/>
            <person name="Clavel T."/>
        </authorList>
    </citation>
    <scope>NUCLEOTIDE SEQUENCE [LARGE SCALE GENOMIC DNA]</scope>
    <source>
        <strain evidence="1 2">CLA-AA-H185</strain>
    </source>
</reference>
<evidence type="ECO:0000313" key="2">
    <source>
        <dbReference type="Proteomes" id="UP001454489"/>
    </source>
</evidence>
<dbReference type="EMBL" id="JBBMEX010000004">
    <property type="protein sequence ID" value="MEQ2557208.1"/>
    <property type="molecule type" value="Genomic_DNA"/>
</dbReference>
<evidence type="ECO:0000313" key="1">
    <source>
        <dbReference type="EMBL" id="MEQ2557208.1"/>
    </source>
</evidence>
<accession>A0ABV1HBW8</accession>
<keyword evidence="2" id="KW-1185">Reference proteome</keyword>
<sequence>MKIRKNQIRDKCQSDKYYASIKYMAHSLRGKDRENFIITVCDLNIYLGCICALTCEKNATVEEYIWKTLNNYFQPRKIKFYDKSSGIWKENIKKLNSKDITYYLLACNVMGNMKAIKWYIYNHEVDKAIIIQLAKNMNEEQLVDLIYTLYRSSQNWDKIRGIGSTKSLFLYKNDSRIKKILSGLWYKDRDAFIQLAYDTGWLGDLGKKARKGNRIFIECLVGANKLLLTIELIEEVLCDLESDESSYDTLLKLVLKEKGERKQFAYILYIQKINNGYIMKAKDYVILKGLGKPSQKIVNYFIPFFLDLVNGDFRTNINLFELGDALSNVIVKPNKITPKVGYARNKNLNLALKTTKNIDLKKVLFFYFNTTMSVKASLDELFRLLNMYHDVQPGELIRKLQSFPIWVKATGIEQGKSNNITTENYLKIEPQIEVGNVILMSIVDYDYVLKEFVAKPYTGSIF</sequence>
<gene>
    <name evidence="1" type="ORF">WMO43_04865</name>
</gene>